<sequence>MSLHVDVSAVPSAPVVEALARLAERQRGATRHRQPVAMIGPGDGGPRECAAARTVATHLARAGMAVICGGRGGVMAAAAQGATEAGGIAIGILPEEDDRNANPWLSVAVPTGMGEMRNAVIARSGVCLVAIGGGMGTLSEMALGLKWGKPVFVMYGDVALPGAVKAARTDELLGRIAECLLR</sequence>
<protein>
    <recommendedName>
        <fullName evidence="4">TIGR00725 family protein</fullName>
    </recommendedName>
</protein>
<dbReference type="Proteomes" id="UP000247540">
    <property type="component" value="Unassembled WGS sequence"/>
</dbReference>
<gene>
    <name evidence="2" type="ORF">DFQ15_110117</name>
</gene>
<evidence type="ECO:0000256" key="1">
    <source>
        <dbReference type="SAM" id="MobiDB-lite"/>
    </source>
</evidence>
<reference evidence="2 3" key="1">
    <citation type="submission" date="2018-06" db="EMBL/GenBank/DDBJ databases">
        <title>Genomic Encyclopedia of Type Strains, Phase III (KMG-III): the genomes of soil and plant-associated and newly described type strains.</title>
        <authorList>
            <person name="Whitman W."/>
        </authorList>
    </citation>
    <scope>NUCLEOTIDE SEQUENCE [LARGE SCALE GENOMIC DNA]</scope>
    <source>
        <strain evidence="2 3">CECT 7646</strain>
    </source>
</reference>
<evidence type="ECO:0000313" key="3">
    <source>
        <dbReference type="Proteomes" id="UP000247540"/>
    </source>
</evidence>
<dbReference type="InterPro" id="IPR052341">
    <property type="entry name" value="LOG_family_nucleotidases"/>
</dbReference>
<dbReference type="SUPFAM" id="SSF102405">
    <property type="entry name" value="MCP/YpsA-like"/>
    <property type="match status" value="1"/>
</dbReference>
<dbReference type="GO" id="GO:0005829">
    <property type="term" value="C:cytosol"/>
    <property type="evidence" value="ECO:0007669"/>
    <property type="project" value="TreeGrafter"/>
</dbReference>
<comment type="caution">
    <text evidence="2">The sequence shown here is derived from an EMBL/GenBank/DDBJ whole genome shotgun (WGS) entry which is preliminary data.</text>
</comment>
<dbReference type="Gene3D" id="3.40.50.450">
    <property type="match status" value="1"/>
</dbReference>
<dbReference type="InterPro" id="IPR041164">
    <property type="entry name" value="LDcluster4"/>
</dbReference>
<dbReference type="Pfam" id="PF18306">
    <property type="entry name" value="LDcluster4"/>
    <property type="match status" value="1"/>
</dbReference>
<proteinExistence type="predicted"/>
<evidence type="ECO:0000313" key="2">
    <source>
        <dbReference type="EMBL" id="PYE78086.1"/>
    </source>
</evidence>
<dbReference type="InterPro" id="IPR005268">
    <property type="entry name" value="CHP00725"/>
</dbReference>
<dbReference type="PANTHER" id="PTHR43393">
    <property type="entry name" value="CYTOKININ RIBOSIDE 5'-MONOPHOSPHATE PHOSPHORIBOHYDROLASE"/>
    <property type="match status" value="1"/>
</dbReference>
<dbReference type="PANTHER" id="PTHR43393:SF3">
    <property type="entry name" value="LYSINE DECARBOXYLASE-LIKE PROTEIN"/>
    <property type="match status" value="1"/>
</dbReference>
<evidence type="ECO:0008006" key="4">
    <source>
        <dbReference type="Google" id="ProtNLM"/>
    </source>
</evidence>
<accession>A0A318STV5</accession>
<name>A0A318STV5_9BURK</name>
<organism evidence="2 3">
    <name type="scientific">Xylophilus ampelinus</name>
    <dbReference type="NCBI Taxonomy" id="54067"/>
    <lineage>
        <taxon>Bacteria</taxon>
        <taxon>Pseudomonadati</taxon>
        <taxon>Pseudomonadota</taxon>
        <taxon>Betaproteobacteria</taxon>
        <taxon>Burkholderiales</taxon>
        <taxon>Xylophilus</taxon>
    </lineage>
</organism>
<dbReference type="OrthoDB" id="9794039at2"/>
<dbReference type="EMBL" id="QJTC01000010">
    <property type="protein sequence ID" value="PYE78086.1"/>
    <property type="molecule type" value="Genomic_DNA"/>
</dbReference>
<dbReference type="NCBIfam" id="TIGR00725">
    <property type="entry name" value="TIGR00725 family protein"/>
    <property type="match status" value="1"/>
</dbReference>
<dbReference type="RefSeq" id="WP_110465596.1">
    <property type="nucleotide sequence ID" value="NZ_JAMOFZ010000010.1"/>
</dbReference>
<keyword evidence="3" id="KW-1185">Reference proteome</keyword>
<dbReference type="AlphaFoldDB" id="A0A318STV5"/>
<feature type="region of interest" description="Disordered" evidence="1">
    <location>
        <begin position="24"/>
        <end position="44"/>
    </location>
</feature>